<comment type="caution">
    <text evidence="3">The sequence shown here is derived from an EMBL/GenBank/DDBJ whole genome shotgun (WGS) entry which is preliminary data.</text>
</comment>
<evidence type="ECO:0000259" key="2">
    <source>
        <dbReference type="Pfam" id="PF00149"/>
    </source>
</evidence>
<protein>
    <submittedName>
        <fullName evidence="3">Phosphoesterase</fullName>
    </submittedName>
</protein>
<dbReference type="InterPro" id="IPR004843">
    <property type="entry name" value="Calcineurin-like_PHP"/>
</dbReference>
<evidence type="ECO:0000313" key="3">
    <source>
        <dbReference type="EMBL" id="KPQ41717.1"/>
    </source>
</evidence>
<name>A0A0P8ACB4_9EURY</name>
<dbReference type="Proteomes" id="UP000050360">
    <property type="component" value="Unassembled WGS sequence"/>
</dbReference>
<dbReference type="InterPro" id="IPR004593">
    <property type="entry name" value="SbcD"/>
</dbReference>
<gene>
    <name evidence="3" type="ORF">MPEBLZ_03745</name>
</gene>
<dbReference type="Pfam" id="PF00149">
    <property type="entry name" value="Metallophos"/>
    <property type="match status" value="1"/>
</dbReference>
<dbReference type="NCBIfam" id="TIGR00619">
    <property type="entry name" value="sbcd"/>
    <property type="match status" value="1"/>
</dbReference>
<dbReference type="Gene3D" id="3.60.21.10">
    <property type="match status" value="1"/>
</dbReference>
<dbReference type="GO" id="GO:0006259">
    <property type="term" value="P:DNA metabolic process"/>
    <property type="evidence" value="ECO:0007669"/>
    <property type="project" value="InterPro"/>
</dbReference>
<dbReference type="PANTHER" id="PTHR30337">
    <property type="entry name" value="COMPONENT OF ATP-DEPENDENT DSDNA EXONUCLEASE"/>
    <property type="match status" value="1"/>
</dbReference>
<accession>A0A0P8ACB4</accession>
<evidence type="ECO:0000313" key="4">
    <source>
        <dbReference type="Proteomes" id="UP000050360"/>
    </source>
</evidence>
<organism evidence="3 4">
    <name type="scientific">Candidatus Methanoperedens nitratireducens</name>
    <dbReference type="NCBI Taxonomy" id="1392998"/>
    <lineage>
        <taxon>Archaea</taxon>
        <taxon>Methanobacteriati</taxon>
        <taxon>Methanobacteriota</taxon>
        <taxon>Stenosarchaea group</taxon>
        <taxon>Methanomicrobia</taxon>
        <taxon>Methanosarcinales</taxon>
        <taxon>ANME-2 cluster</taxon>
        <taxon>Candidatus Methanoperedentaceae</taxon>
        <taxon>Candidatus Methanoperedens</taxon>
    </lineage>
</organism>
<dbReference type="PANTHER" id="PTHR30337:SF7">
    <property type="entry name" value="PHOSPHOESTERASE"/>
    <property type="match status" value="1"/>
</dbReference>
<dbReference type="InterPro" id="IPR041796">
    <property type="entry name" value="Mre11_N"/>
</dbReference>
<feature type="domain" description="Calcineurin-like phosphoesterase" evidence="2">
    <location>
        <begin position="3"/>
        <end position="195"/>
    </location>
</feature>
<proteinExistence type="predicted"/>
<sequence length="364" mass="41465">MDIKIVHTSDLHLGSTFKVLGSKSKLHRIDCQNVLTNIIDLCIKEKVKALLIGGDLFDTAEPQKSLVKFVISEFERLNKEKITVFISSGNHDPHKNGSVWLAYRFPSNVIIFDSSDLEAKEIDGLTVYGLAYIDDTKEPLKGFKANDFDNFKIGLIHGSIIDINWEEEPEKGYRRITTADLNNCKLDYVALGHFHDTLEIKSKTKCFYSGTPEPLTFKNKKDCSIILASYNDGNVTIRSIKTNIREFETLEIDCTNFESDSGIRKIIEKNKDKNKALRLVLKGLPSLDLNLDIELLLKEFDENYFLLKIVDNIHLPENLIEDETIRGNLIRLIKAEIGKEKDSEKKKRLENALRIGVGHLDKKL</sequence>
<dbReference type="InterPro" id="IPR050535">
    <property type="entry name" value="DNA_Repair-Maintenance_Comp"/>
</dbReference>
<reference evidence="3 4" key="1">
    <citation type="submission" date="2015-09" db="EMBL/GenBank/DDBJ databases">
        <title>A metagenomics-based metabolic model of nitrate-dependent anaerobic oxidation of methane by Methanoperedens-like archaea.</title>
        <authorList>
            <person name="Arshad A."/>
            <person name="Speth D.R."/>
            <person name="De Graaf R.M."/>
            <person name="Op Den Camp H.J."/>
            <person name="Jetten M.S."/>
            <person name="Welte C.U."/>
        </authorList>
    </citation>
    <scope>NUCLEOTIDE SEQUENCE [LARGE SCALE GENOMIC DNA]</scope>
</reference>
<dbReference type="InterPro" id="IPR029052">
    <property type="entry name" value="Metallo-depent_PP-like"/>
</dbReference>
<dbReference type="AlphaFoldDB" id="A0A0P8ACB4"/>
<dbReference type="GO" id="GO:0004519">
    <property type="term" value="F:endonuclease activity"/>
    <property type="evidence" value="ECO:0007669"/>
    <property type="project" value="InterPro"/>
</dbReference>
<dbReference type="EMBL" id="LKCM01000311">
    <property type="protein sequence ID" value="KPQ41717.1"/>
    <property type="molecule type" value="Genomic_DNA"/>
</dbReference>
<dbReference type="SUPFAM" id="SSF56300">
    <property type="entry name" value="Metallo-dependent phosphatases"/>
    <property type="match status" value="1"/>
</dbReference>
<evidence type="ECO:0000256" key="1">
    <source>
        <dbReference type="ARBA" id="ARBA00022801"/>
    </source>
</evidence>
<dbReference type="CDD" id="cd00840">
    <property type="entry name" value="MPP_Mre11_N"/>
    <property type="match status" value="1"/>
</dbReference>
<keyword evidence="1" id="KW-0378">Hydrolase</keyword>
<dbReference type="GO" id="GO:0008408">
    <property type="term" value="F:3'-5' exonuclease activity"/>
    <property type="evidence" value="ECO:0007669"/>
    <property type="project" value="InterPro"/>
</dbReference>